<comment type="caution">
    <text evidence="2">The sequence shown here is derived from an EMBL/GenBank/DDBJ whole genome shotgun (WGS) entry which is preliminary data.</text>
</comment>
<dbReference type="InterPro" id="IPR024419">
    <property type="entry name" value="YvrJ"/>
</dbReference>
<proteinExistence type="predicted"/>
<dbReference type="OrthoDB" id="2662123at2"/>
<dbReference type="EMBL" id="LILB01000009">
    <property type="protein sequence ID" value="KOO47240.1"/>
    <property type="molecule type" value="Genomic_DNA"/>
</dbReference>
<dbReference type="PATRIC" id="fig|263475.3.peg.90"/>
<organism evidence="2 3">
    <name type="scientific">Viridibacillus arvi</name>
    <dbReference type="NCBI Taxonomy" id="263475"/>
    <lineage>
        <taxon>Bacteria</taxon>
        <taxon>Bacillati</taxon>
        <taxon>Bacillota</taxon>
        <taxon>Bacilli</taxon>
        <taxon>Bacillales</taxon>
        <taxon>Caryophanaceae</taxon>
        <taxon>Viridibacillus</taxon>
    </lineage>
</organism>
<evidence type="ECO:0000313" key="3">
    <source>
        <dbReference type="Proteomes" id="UP000036867"/>
    </source>
</evidence>
<gene>
    <name evidence="2" type="ORF">AMD00_21460</name>
</gene>
<keyword evidence="1" id="KW-0812">Transmembrane</keyword>
<dbReference type="AlphaFoldDB" id="A0A0M0L831"/>
<name>A0A0M0L831_9BACL</name>
<dbReference type="Pfam" id="PF12841">
    <property type="entry name" value="YvrJ"/>
    <property type="match status" value="1"/>
</dbReference>
<evidence type="ECO:0000313" key="2">
    <source>
        <dbReference type="EMBL" id="KOO47240.1"/>
    </source>
</evidence>
<dbReference type="RefSeq" id="WP_038186458.1">
    <property type="nucleotide sequence ID" value="NZ_CP063302.1"/>
</dbReference>
<keyword evidence="3" id="KW-1185">Reference proteome</keyword>
<dbReference type="GeneID" id="301138670"/>
<feature type="transmembrane region" description="Helical" evidence="1">
    <location>
        <begin position="6"/>
        <end position="26"/>
    </location>
</feature>
<keyword evidence="1" id="KW-0472">Membrane</keyword>
<dbReference type="Proteomes" id="UP000036867">
    <property type="component" value="Unassembled WGS sequence"/>
</dbReference>
<sequence>MGTDADWVYLISNFGFPIVMTIYLLIRFEKKLERLTVGLDYLREVIVQKKKG</sequence>
<accession>A0A0M0L831</accession>
<reference evidence="3" key="1">
    <citation type="submission" date="2015-08" db="EMBL/GenBank/DDBJ databases">
        <title>Fjat-10028 dsm 16317.</title>
        <authorList>
            <person name="Liu B."/>
            <person name="Wang J."/>
            <person name="Zhu Y."/>
            <person name="Liu G."/>
            <person name="Chen Q."/>
            <person name="Chen Z."/>
            <person name="Lan J."/>
            <person name="Che J."/>
            <person name="Ge C."/>
            <person name="Shi H."/>
            <person name="Pan Z."/>
            <person name="Liu X."/>
        </authorList>
    </citation>
    <scope>NUCLEOTIDE SEQUENCE [LARGE SCALE GENOMIC DNA]</scope>
    <source>
        <strain evidence="3">DSM 16317</strain>
    </source>
</reference>
<protein>
    <submittedName>
        <fullName evidence="2">Ribonuclease Z</fullName>
    </submittedName>
</protein>
<keyword evidence="1" id="KW-1133">Transmembrane helix</keyword>
<evidence type="ECO:0000256" key="1">
    <source>
        <dbReference type="SAM" id="Phobius"/>
    </source>
</evidence>